<dbReference type="InterPro" id="IPR036514">
    <property type="entry name" value="SGNH_hydro_sf"/>
</dbReference>
<dbReference type="PANTHER" id="PTHR30383:SF5">
    <property type="entry name" value="SGNH HYDROLASE-TYPE ESTERASE DOMAIN-CONTAINING PROTEIN"/>
    <property type="match status" value="1"/>
</dbReference>
<evidence type="ECO:0000259" key="1">
    <source>
        <dbReference type="Pfam" id="PF13472"/>
    </source>
</evidence>
<dbReference type="Gene3D" id="3.40.50.1110">
    <property type="entry name" value="SGNH hydrolase"/>
    <property type="match status" value="1"/>
</dbReference>
<dbReference type="InterPro" id="IPR051532">
    <property type="entry name" value="Ester_Hydrolysis_Enzymes"/>
</dbReference>
<protein>
    <submittedName>
        <fullName evidence="2">Lysophospholipase L1-like esterase</fullName>
    </submittedName>
</protein>
<dbReference type="EMBL" id="JACIEP010000002">
    <property type="protein sequence ID" value="MBB4034912.1"/>
    <property type="molecule type" value="Genomic_DNA"/>
</dbReference>
<dbReference type="Proteomes" id="UP000555103">
    <property type="component" value="Unassembled WGS sequence"/>
</dbReference>
<organism evidence="2 3">
    <name type="scientific">Dysgonomonas hofstadii</name>
    <dbReference type="NCBI Taxonomy" id="637886"/>
    <lineage>
        <taxon>Bacteria</taxon>
        <taxon>Pseudomonadati</taxon>
        <taxon>Bacteroidota</taxon>
        <taxon>Bacteroidia</taxon>
        <taxon>Bacteroidales</taxon>
        <taxon>Dysgonomonadaceae</taxon>
        <taxon>Dysgonomonas</taxon>
    </lineage>
</organism>
<accession>A0A840CQS3</accession>
<dbReference type="SUPFAM" id="SSF52266">
    <property type="entry name" value="SGNH hydrolase"/>
    <property type="match status" value="1"/>
</dbReference>
<dbReference type="InterPro" id="IPR013830">
    <property type="entry name" value="SGNH_hydro"/>
</dbReference>
<comment type="caution">
    <text evidence="2">The sequence shown here is derived from an EMBL/GenBank/DDBJ whole genome shotgun (WGS) entry which is preliminary data.</text>
</comment>
<dbReference type="AlphaFoldDB" id="A0A840CQS3"/>
<gene>
    <name evidence="2" type="ORF">GGR21_000799</name>
</gene>
<evidence type="ECO:0000313" key="3">
    <source>
        <dbReference type="Proteomes" id="UP000555103"/>
    </source>
</evidence>
<dbReference type="RefSeq" id="WP_183305845.1">
    <property type="nucleotide sequence ID" value="NZ_JACIEP010000002.1"/>
</dbReference>
<name>A0A840CQS3_9BACT</name>
<feature type="domain" description="SGNH hydrolase-type esterase" evidence="1">
    <location>
        <begin position="31"/>
        <end position="230"/>
    </location>
</feature>
<dbReference type="GO" id="GO:0004622">
    <property type="term" value="F:phosphatidylcholine lysophospholipase activity"/>
    <property type="evidence" value="ECO:0007669"/>
    <property type="project" value="TreeGrafter"/>
</dbReference>
<evidence type="ECO:0000313" key="2">
    <source>
        <dbReference type="EMBL" id="MBB4034912.1"/>
    </source>
</evidence>
<proteinExistence type="predicted"/>
<sequence length="250" mass="27959">MKRHLSTYLLLFVIVLSVAATDKYKSINIVFIGNSITEGSYLKEPPPVVTARYLEDSCHYKVKYANCGVSGMTTFNFLPAQTGCYARVVAAADSLYTGGSLLIFSVKLGTNDSAIKGPTGAPVSAEKYRENLQIIIDSLASRYPSCKIILHHPIWYSPNTHNSALYLQEGLDRLQTYIPEIETLAKSNPGHVFEGDKDAFDFFRKNYKEYHRAQNGNSGVFYLHPNASGAGKLGIYWAKSIHRYIKQWTQ</sequence>
<reference evidence="2 3" key="1">
    <citation type="submission" date="2020-08" db="EMBL/GenBank/DDBJ databases">
        <title>Genomic Encyclopedia of Type Strains, Phase IV (KMG-IV): sequencing the most valuable type-strain genomes for metagenomic binning, comparative biology and taxonomic classification.</title>
        <authorList>
            <person name="Goeker M."/>
        </authorList>
    </citation>
    <scope>NUCLEOTIDE SEQUENCE [LARGE SCALE GENOMIC DNA]</scope>
    <source>
        <strain evidence="2 3">DSM 104969</strain>
    </source>
</reference>
<dbReference type="PANTHER" id="PTHR30383">
    <property type="entry name" value="THIOESTERASE 1/PROTEASE 1/LYSOPHOSPHOLIPASE L1"/>
    <property type="match status" value="1"/>
</dbReference>
<keyword evidence="3" id="KW-1185">Reference proteome</keyword>
<dbReference type="Pfam" id="PF13472">
    <property type="entry name" value="Lipase_GDSL_2"/>
    <property type="match status" value="1"/>
</dbReference>